<dbReference type="Pfam" id="PF05199">
    <property type="entry name" value="GMC_oxred_C"/>
    <property type="match status" value="1"/>
</dbReference>
<dbReference type="InterPro" id="IPR036188">
    <property type="entry name" value="FAD/NAD-bd_sf"/>
</dbReference>
<dbReference type="Proteomes" id="UP000308730">
    <property type="component" value="Unassembled WGS sequence"/>
</dbReference>
<comment type="similarity">
    <text evidence="2">Belongs to the GMC oxidoreductase family.</text>
</comment>
<evidence type="ECO:0000313" key="10">
    <source>
        <dbReference type="Proteomes" id="UP000308730"/>
    </source>
</evidence>
<name>A0A4S4MAA9_9APHY</name>
<dbReference type="OrthoDB" id="269227at2759"/>
<evidence type="ECO:0000256" key="6">
    <source>
        <dbReference type="ARBA" id="ARBA00023002"/>
    </source>
</evidence>
<feature type="binding site" evidence="7">
    <location>
        <begin position="103"/>
        <end position="106"/>
    </location>
    <ligand>
        <name>FAD</name>
        <dbReference type="ChEBI" id="CHEBI:57692"/>
    </ligand>
</feature>
<feature type="binding site" evidence="7">
    <location>
        <begin position="590"/>
        <end position="591"/>
    </location>
    <ligand>
        <name>FAD</name>
        <dbReference type="ChEBI" id="CHEBI:57692"/>
    </ligand>
</feature>
<comment type="caution">
    <text evidence="9">The sequence shown here is derived from an EMBL/GenBank/DDBJ whole genome shotgun (WGS) entry which is preliminary data.</text>
</comment>
<dbReference type="GO" id="GO:0050660">
    <property type="term" value="F:flavin adenine dinucleotide binding"/>
    <property type="evidence" value="ECO:0007669"/>
    <property type="project" value="InterPro"/>
</dbReference>
<dbReference type="GO" id="GO:0016614">
    <property type="term" value="F:oxidoreductase activity, acting on CH-OH group of donors"/>
    <property type="evidence" value="ECO:0007669"/>
    <property type="project" value="InterPro"/>
</dbReference>
<organism evidence="9 10">
    <name type="scientific">Antrodiella citrinella</name>
    <dbReference type="NCBI Taxonomy" id="2447956"/>
    <lineage>
        <taxon>Eukaryota</taxon>
        <taxon>Fungi</taxon>
        <taxon>Dikarya</taxon>
        <taxon>Basidiomycota</taxon>
        <taxon>Agaricomycotina</taxon>
        <taxon>Agaricomycetes</taxon>
        <taxon>Polyporales</taxon>
        <taxon>Steccherinaceae</taxon>
        <taxon>Antrodiella</taxon>
    </lineage>
</organism>
<dbReference type="SUPFAM" id="SSF54373">
    <property type="entry name" value="FAD-linked reductases, C-terminal domain"/>
    <property type="match status" value="1"/>
</dbReference>
<comment type="cofactor">
    <cofactor evidence="1 7">
        <name>FAD</name>
        <dbReference type="ChEBI" id="CHEBI:57692"/>
    </cofactor>
</comment>
<dbReference type="InterPro" id="IPR007867">
    <property type="entry name" value="GMC_OxRtase_C"/>
</dbReference>
<accession>A0A4S4MAA9</accession>
<dbReference type="PROSITE" id="PS00624">
    <property type="entry name" value="GMC_OXRED_2"/>
    <property type="match status" value="1"/>
</dbReference>
<evidence type="ECO:0000256" key="7">
    <source>
        <dbReference type="PIRSR" id="PIRSR000137-2"/>
    </source>
</evidence>
<feature type="domain" description="Glucose-methanol-choline oxidoreductase N-terminal" evidence="8">
    <location>
        <begin position="285"/>
        <end position="299"/>
    </location>
</feature>
<dbReference type="SUPFAM" id="SSF51905">
    <property type="entry name" value="FAD/NAD(P)-binding domain"/>
    <property type="match status" value="1"/>
</dbReference>
<dbReference type="Gene3D" id="3.30.560.10">
    <property type="entry name" value="Glucose Oxidase, domain 3"/>
    <property type="match status" value="1"/>
</dbReference>
<dbReference type="InterPro" id="IPR000172">
    <property type="entry name" value="GMC_OxRdtase_N"/>
</dbReference>
<keyword evidence="4" id="KW-0732">Signal</keyword>
<protein>
    <recommendedName>
        <fullName evidence="8">Glucose-methanol-choline oxidoreductase N-terminal domain-containing protein</fullName>
    </recommendedName>
</protein>
<keyword evidence="10" id="KW-1185">Reference proteome</keyword>
<dbReference type="EMBL" id="SGPM01000420">
    <property type="protein sequence ID" value="THH22366.1"/>
    <property type="molecule type" value="Genomic_DNA"/>
</dbReference>
<evidence type="ECO:0000256" key="5">
    <source>
        <dbReference type="ARBA" id="ARBA00022827"/>
    </source>
</evidence>
<keyword evidence="6" id="KW-0560">Oxidoreductase</keyword>
<dbReference type="AlphaFoldDB" id="A0A4S4MAA9"/>
<evidence type="ECO:0000256" key="1">
    <source>
        <dbReference type="ARBA" id="ARBA00001974"/>
    </source>
</evidence>
<evidence type="ECO:0000256" key="2">
    <source>
        <dbReference type="ARBA" id="ARBA00010790"/>
    </source>
</evidence>
<evidence type="ECO:0000256" key="4">
    <source>
        <dbReference type="ARBA" id="ARBA00022729"/>
    </source>
</evidence>
<evidence type="ECO:0000313" key="9">
    <source>
        <dbReference type="EMBL" id="THH22366.1"/>
    </source>
</evidence>
<dbReference type="InterPro" id="IPR012132">
    <property type="entry name" value="GMC_OxRdtase"/>
</dbReference>
<evidence type="ECO:0000256" key="3">
    <source>
        <dbReference type="ARBA" id="ARBA00022630"/>
    </source>
</evidence>
<proteinExistence type="inferred from homology"/>
<dbReference type="PANTHER" id="PTHR11552">
    <property type="entry name" value="GLUCOSE-METHANOL-CHOLINE GMC OXIDOREDUCTASE"/>
    <property type="match status" value="1"/>
</dbReference>
<dbReference type="Pfam" id="PF00732">
    <property type="entry name" value="GMC_oxred_N"/>
    <property type="match status" value="1"/>
</dbReference>
<evidence type="ECO:0000259" key="8">
    <source>
        <dbReference type="PROSITE" id="PS00624"/>
    </source>
</evidence>
<reference evidence="9 10" key="1">
    <citation type="submission" date="2019-02" db="EMBL/GenBank/DDBJ databases">
        <title>Genome sequencing of the rare red list fungi Antrodiella citrinella (Flaviporus citrinellus).</title>
        <authorList>
            <person name="Buettner E."/>
            <person name="Kellner H."/>
        </authorList>
    </citation>
    <scope>NUCLEOTIDE SEQUENCE [LARGE SCALE GENOMIC DNA]</scope>
    <source>
        <strain evidence="9 10">DSM 108506</strain>
    </source>
</reference>
<dbReference type="PANTHER" id="PTHR11552:SF201">
    <property type="entry name" value="GLUCOSE-METHANOL-CHOLINE OXIDOREDUCTASE N-TERMINAL DOMAIN-CONTAINING PROTEIN"/>
    <property type="match status" value="1"/>
</dbReference>
<sequence>MPALTTAEELVSSKLDYLVVGGGTAGLVVAARLSEDPSVTVGVLEAGEYHKDEPKVNIPGMMGSGLMDLKLDWALFSEPQKHLNNRAMFHPRGKGLGGSSLLNFLVLLRPGKAELDSWEDLGNPGWNWENMLKYMKKSESLGPNNLSEKDTVRYAAIPDALNHGSEGPIHHSFPALVTPVHTAILDSLETLGLPRNSDAYSGRPTGAFLGMNAVDPSTMTRSYAGSGYYAPNISRPNLLVLTGAHAAKVNLESAGDLQRAVSVDFIKDGKTFTVAAQKEIILSTGSFQTPQLLELSGVGDKDILSSHGIKPIIDLPGVGENLQDHGFVPVIVEADNSLDTIEVYGSPEGLARQQALYEEKKGMLSCFPASFFAFVPASVIGTRADVQDWEAKATLKASASEVFQNTKPEIKKGIQKGYEALRKFVDDPATPTSQIMLFNGHFPIPGMVVDPAKRYLTLMNVYSHAYARGTVHIKSTSPTDPPSINPNYFSNPADLEILVKTLRFSLNLVKTVPFNDLVVKNIVPSGNETDEELKEIAKAMMSTLFHPVATCSMSPKDNGGVVDSKLLVYGTTNLRVVDCSVIPLLLSANPQTLAFAIGEKGADIIKGAI</sequence>
<dbReference type="PIRSF" id="PIRSF000137">
    <property type="entry name" value="Alcohol_oxidase"/>
    <property type="match status" value="1"/>
</dbReference>
<gene>
    <name evidence="9" type="ORF">EUX98_g8226</name>
</gene>
<keyword evidence="3" id="KW-0285">Flavoprotein</keyword>
<dbReference type="Gene3D" id="3.50.50.60">
    <property type="entry name" value="FAD/NAD(P)-binding domain"/>
    <property type="match status" value="1"/>
</dbReference>
<keyword evidence="5 7" id="KW-0274">FAD</keyword>